<protein>
    <submittedName>
        <fullName evidence="2">Putative spore coat protein CotH</fullName>
    </submittedName>
</protein>
<sequence>MISLKITEACADNDFVWTLNFQDYLEIHNDGNIDVNLRDFQLTVGKKTVPLPDAAVKAGAYHVLICDGKSIPKLSKSGCAVSILDENGRTMDAVVLPACKNQVWLRESGLGYVPSPGFANDSQGAGAWYESVRDDLIIGEALSANFIAYQGKERGADALEICNAGQEPIRLSDYYLSDDRKELRKFRLPNVTLAPGECRVFLCTDEAADRSHTGFKLSSGGEQVYLTKGTGVTDALNLPPLPLDVSYGRRDGVPGYFAQPTLGGANTSALYGRVADQPVISVPSSGGHTGAFTVAITGEGPLYYTTDGSTPTRESARYTKPITIEDTATLRAVSMPQDAVPSRAATAEYRFDTDQYTLPTVIISLDRDYMTNRSYGLLHNTEDRGLEVPAEVVFLNPDGSLRFSQACGLSIAGQTSRTKENKGWKVSFRNKYGEDMLKDRVFDDLDVDSFDSLVFRLGTTGNPIHDILGTAVGAGEMEDVLYQHYRPVNLFIGRAFYGVYYLREHVNANFIVNHLGGAENQVDMVYCVDETKIGSGDDWLALVNYCQTHDLADQACYDHVAQQINVQS</sequence>
<reference evidence="2" key="1">
    <citation type="submission" date="2014-03" db="EMBL/GenBank/DDBJ databases">
        <title>A sequence of cellulolytic fosmid clone of goat rumen metagenome.</title>
        <authorList>
            <person name="Lee K.-T."/>
            <person name="Kim J.-Y."/>
            <person name="Kim Y.-J."/>
            <person name="Ahn J.-H."/>
            <person name="Park M.-N."/>
            <person name="Kim J.-H."/>
            <person name="Kim T.-H."/>
        </authorList>
    </citation>
    <scope>NUCLEOTIDE SEQUENCE</scope>
</reference>
<dbReference type="InterPro" id="IPR036415">
    <property type="entry name" value="Lamin_tail_dom_sf"/>
</dbReference>
<feature type="domain" description="GH29D-like beta-sandwich" evidence="1">
    <location>
        <begin position="295"/>
        <end position="342"/>
    </location>
</feature>
<accession>A0A0B4N082</accession>
<name>A0A0B4N082_9BACT</name>
<evidence type="ECO:0000313" key="2">
    <source>
        <dbReference type="EMBL" id="AIF26204.1"/>
    </source>
</evidence>
<dbReference type="EMBL" id="KJ631400">
    <property type="protein sequence ID" value="AIF26204.1"/>
    <property type="molecule type" value="Genomic_DNA"/>
</dbReference>
<dbReference type="Pfam" id="PF13290">
    <property type="entry name" value="CHB_HEX_C_1"/>
    <property type="match status" value="1"/>
</dbReference>
<evidence type="ECO:0000259" key="1">
    <source>
        <dbReference type="Pfam" id="PF13290"/>
    </source>
</evidence>
<keyword evidence="2" id="KW-0946">Virion</keyword>
<keyword evidence="2" id="KW-0167">Capsid protein</keyword>
<dbReference type="InterPro" id="IPR059177">
    <property type="entry name" value="GH29D-like_dom"/>
</dbReference>
<dbReference type="SUPFAM" id="SSF74853">
    <property type="entry name" value="Lamin A/C globular tail domain"/>
    <property type="match status" value="2"/>
</dbReference>
<proteinExistence type="predicted"/>
<organism evidence="2">
    <name type="scientific">uncultured bacterium Ad_144_C12_contig1</name>
    <dbReference type="NCBI Taxonomy" id="1489308"/>
    <lineage>
        <taxon>Bacteria</taxon>
        <taxon>environmental samples</taxon>
    </lineage>
</organism>
<dbReference type="AlphaFoldDB" id="A0A0B4N082"/>
<feature type="non-terminal residue" evidence="2">
    <location>
        <position position="568"/>
    </location>
</feature>